<sequence>MKFFSIITAALLPLVAISSPLNAVRDFEAEAAAKALAVKTSNNAHKVRDLDAEAAGLIKRGTKYCDIVHVSTEVDCLLLEGVAGRHMIDLMVAVIRWLNSLKAVFSTRMRTMLHVLSLIGSHFDEHWYDKFVDVTPDSSPEMQQIGKSMEIFSKFPVRMLRIKDLAAHDRTLLCPVI</sequence>
<dbReference type="Proteomes" id="UP000005446">
    <property type="component" value="Unassembled WGS sequence"/>
</dbReference>
<name>H0EQX3_GLAL7</name>
<dbReference type="OrthoDB" id="5378741at2759"/>
<keyword evidence="1" id="KW-0732">Signal</keyword>
<gene>
    <name evidence="2" type="ORF">M7I_5082</name>
</gene>
<proteinExistence type="predicted"/>
<organism evidence="2 3">
    <name type="scientific">Glarea lozoyensis (strain ATCC 74030 / MF5533)</name>
    <dbReference type="NCBI Taxonomy" id="1104152"/>
    <lineage>
        <taxon>Eukaryota</taxon>
        <taxon>Fungi</taxon>
        <taxon>Dikarya</taxon>
        <taxon>Ascomycota</taxon>
        <taxon>Pezizomycotina</taxon>
        <taxon>Leotiomycetes</taxon>
        <taxon>Helotiales</taxon>
        <taxon>Helotiaceae</taxon>
        <taxon>Glarea</taxon>
    </lineage>
</organism>
<reference evidence="2 3" key="1">
    <citation type="journal article" date="2012" name="Eukaryot. Cell">
        <title>Genome sequence of the fungus Glarea lozoyensis: the first genome sequence of a species from the Helotiaceae family.</title>
        <authorList>
            <person name="Youssar L."/>
            <person name="Gruening B.A."/>
            <person name="Erxleben A."/>
            <person name="Guenther S."/>
            <person name="Huettel W."/>
        </authorList>
    </citation>
    <scope>NUCLEOTIDE SEQUENCE [LARGE SCALE GENOMIC DNA]</scope>
    <source>
        <strain evidence="3">ATCC 74030 / MF5533</strain>
    </source>
</reference>
<dbReference type="HOGENOM" id="CLU_1518013_0_0_1"/>
<evidence type="ECO:0000256" key="1">
    <source>
        <dbReference type="SAM" id="SignalP"/>
    </source>
</evidence>
<dbReference type="InParanoid" id="H0EQX3"/>
<feature type="signal peptide" evidence="1">
    <location>
        <begin position="1"/>
        <end position="23"/>
    </location>
</feature>
<accession>H0EQX3</accession>
<dbReference type="EMBL" id="AGUE01000129">
    <property type="protein sequence ID" value="EHK99082.1"/>
    <property type="molecule type" value="Genomic_DNA"/>
</dbReference>
<keyword evidence="3" id="KW-1185">Reference proteome</keyword>
<dbReference type="AlphaFoldDB" id="H0EQX3"/>
<protein>
    <submittedName>
        <fullName evidence="2">Uncharacterized protein</fullName>
    </submittedName>
</protein>
<comment type="caution">
    <text evidence="2">The sequence shown here is derived from an EMBL/GenBank/DDBJ whole genome shotgun (WGS) entry which is preliminary data.</text>
</comment>
<feature type="chain" id="PRO_5003532276" evidence="1">
    <location>
        <begin position="24"/>
        <end position="177"/>
    </location>
</feature>
<evidence type="ECO:0000313" key="2">
    <source>
        <dbReference type="EMBL" id="EHK99082.1"/>
    </source>
</evidence>
<evidence type="ECO:0000313" key="3">
    <source>
        <dbReference type="Proteomes" id="UP000005446"/>
    </source>
</evidence>